<dbReference type="OMA" id="WTAACRY"/>
<evidence type="ECO:0000313" key="1">
    <source>
        <dbReference type="EMBL" id="CCD13835.1"/>
    </source>
</evidence>
<comment type="caution">
    <text evidence="1">The sequence shown here is derived from an EMBL/GenBank/DDBJ whole genome shotgun (WGS) entry which is preliminary data.</text>
</comment>
<dbReference type="GO" id="GO:0005741">
    <property type="term" value="C:mitochondrial outer membrane"/>
    <property type="evidence" value="ECO:0007669"/>
    <property type="project" value="InterPro"/>
</dbReference>
<evidence type="ECO:0000313" key="2">
    <source>
        <dbReference type="Proteomes" id="UP000000702"/>
    </source>
</evidence>
<reference evidence="2" key="1">
    <citation type="submission" date="2011-07" db="EMBL/GenBank/DDBJ databases">
        <title>Divergent evolution of antigenic variation in African trypanosomes.</title>
        <authorList>
            <person name="Jackson A.P."/>
            <person name="Berry A."/>
            <person name="Allison H.C."/>
            <person name="Burton P."/>
            <person name="Anderson J."/>
            <person name="Aslett M."/>
            <person name="Brown R."/>
            <person name="Corton N."/>
            <person name="Harris D."/>
            <person name="Hauser H."/>
            <person name="Gamble J."/>
            <person name="Gilderthorp R."/>
            <person name="McQuillan J."/>
            <person name="Quail M.A."/>
            <person name="Sanders M."/>
            <person name="Van Tonder A."/>
            <person name="Ginger M.L."/>
            <person name="Donelson J.E."/>
            <person name="Field M.C."/>
            <person name="Barry J.D."/>
            <person name="Berriman M."/>
            <person name="Hertz-Fowler C."/>
        </authorList>
    </citation>
    <scope>NUCLEOTIDE SEQUENCE [LARGE SCALE GENOMIC DNA]</scope>
    <source>
        <strain evidence="2">IL3000</strain>
    </source>
</reference>
<dbReference type="InterPro" id="IPR001925">
    <property type="entry name" value="Porin_Euk"/>
</dbReference>
<organism evidence="1 2">
    <name type="scientific">Trypanosoma congolense (strain IL3000)</name>
    <dbReference type="NCBI Taxonomy" id="1068625"/>
    <lineage>
        <taxon>Eukaryota</taxon>
        <taxon>Discoba</taxon>
        <taxon>Euglenozoa</taxon>
        <taxon>Kinetoplastea</taxon>
        <taxon>Metakinetoplastina</taxon>
        <taxon>Trypanosomatida</taxon>
        <taxon>Trypanosomatidae</taxon>
        <taxon>Trypanosoma</taxon>
        <taxon>Nannomonas</taxon>
    </lineage>
</organism>
<dbReference type="GO" id="GO:0008308">
    <property type="term" value="F:voltage-gated monoatomic anion channel activity"/>
    <property type="evidence" value="ECO:0007669"/>
    <property type="project" value="InterPro"/>
</dbReference>
<dbReference type="Gene3D" id="2.40.160.10">
    <property type="entry name" value="Porin"/>
    <property type="match status" value="1"/>
</dbReference>
<sequence length="270" mass="29387">MFVPTKTLVLYKDFHKDAKDLLTKNYSSSGKWKLESKFEGPKDRLIVNPTVTSDGVLTTDLEYSVSKCGAAFKASYLPTTSDITGTVTYQRRDHKVEGVASKGGKYEVSHEGNIHGLVSVHEKLTNNLLEVGLSTAVAPHCSVGCGAAYRLDGKSGCDWTAACRYARPGYTAAVRTNKLLTYTTSVTARVPECPHRVVLGAEVVCGRGQAWTGVLGVEVDCLVVKGNVLKARLNKELDWAFSYIAKLVDNWSVAVTVDKRLKPGFLITHS</sequence>
<reference evidence="1 2" key="2">
    <citation type="journal article" date="2012" name="Proc. Natl. Acad. Sci. U.S.A.">
        <title>Antigenic diversity is generated by distinct evolutionary mechanisms in African trypanosome species.</title>
        <authorList>
            <person name="Jackson A.P."/>
            <person name="Berry A."/>
            <person name="Aslett M."/>
            <person name="Allison H.C."/>
            <person name="Burton P."/>
            <person name="Vavrova-Anderson J."/>
            <person name="Brown R."/>
            <person name="Browne H."/>
            <person name="Corton N."/>
            <person name="Hauser H."/>
            <person name="Gamble J."/>
            <person name="Gilderthorp R."/>
            <person name="Marcello L."/>
            <person name="McQuillan J."/>
            <person name="Otto T.D."/>
            <person name="Quail M.A."/>
            <person name="Sanders M.J."/>
            <person name="van Tonder A."/>
            <person name="Ginger M.L."/>
            <person name="Field M.C."/>
            <person name="Barry J.D."/>
            <person name="Hertz-Fowler C."/>
            <person name="Berriman M."/>
        </authorList>
    </citation>
    <scope>NUCLEOTIDE SEQUENCE [LARGE SCALE GENOMIC DNA]</scope>
    <source>
        <strain evidence="1 2">IL3000</strain>
    </source>
</reference>
<dbReference type="EMBL" id="CAEQ01001297">
    <property type="protein sequence ID" value="CCD13835.1"/>
    <property type="molecule type" value="Genomic_DNA"/>
</dbReference>
<dbReference type="Proteomes" id="UP000000702">
    <property type="component" value="Unassembled WGS sequence"/>
</dbReference>
<protein>
    <submittedName>
        <fullName evidence="1">WGS project CAEQ00000000 data, annotated contig 1850</fullName>
    </submittedName>
</protein>
<dbReference type="AlphaFoldDB" id="F9W9D5"/>
<gene>
    <name evidence="1" type="ORF">TCIL3000_0_45310</name>
</gene>
<dbReference type="InterPro" id="IPR023614">
    <property type="entry name" value="Porin_dom_sf"/>
</dbReference>
<keyword evidence="2" id="KW-1185">Reference proteome</keyword>
<proteinExistence type="predicted"/>
<dbReference type="PANTHER" id="PTHR11743">
    <property type="entry name" value="VOLTAGE-DEPENDENT ANION-SELECTIVE CHANNEL"/>
    <property type="match status" value="1"/>
</dbReference>
<name>F9W9D5_TRYCI</name>
<accession>F9W9D5</accession>
<dbReference type="VEuPathDB" id="TriTrypDB:TcIL3000_0_45310"/>
<dbReference type="PANTHER" id="PTHR11743:SF70">
    <property type="entry name" value="GH26960P-RELATED"/>
    <property type="match status" value="1"/>
</dbReference>